<reference evidence="2 3" key="1">
    <citation type="journal article" date="2014" name="Genome Announc.">
        <title>Draft genome sequence of Sclerotinia borealis, a psychrophilic plant pathogenic fungus.</title>
        <authorList>
            <person name="Mardanov A.V."/>
            <person name="Beletsky A.V."/>
            <person name="Kadnikov V.V."/>
            <person name="Ignatov A.N."/>
            <person name="Ravin N.V."/>
        </authorList>
    </citation>
    <scope>NUCLEOTIDE SEQUENCE [LARGE SCALE GENOMIC DNA]</scope>
    <source>
        <strain evidence="3">F-4157</strain>
    </source>
</reference>
<dbReference type="CDD" id="cd05120">
    <property type="entry name" value="APH_ChoK_like"/>
    <property type="match status" value="1"/>
</dbReference>
<dbReference type="EMBL" id="AYSA01000197">
    <property type="protein sequence ID" value="ESZ95245.1"/>
    <property type="molecule type" value="Genomic_DNA"/>
</dbReference>
<accession>W9CL58</accession>
<dbReference type="PANTHER" id="PTHR21310">
    <property type="entry name" value="AMINOGLYCOSIDE PHOSPHOTRANSFERASE-RELATED-RELATED"/>
    <property type="match status" value="1"/>
</dbReference>
<dbReference type="InterPro" id="IPR002575">
    <property type="entry name" value="Aminoglycoside_PTrfase"/>
</dbReference>
<dbReference type="PANTHER" id="PTHR21310:SF54">
    <property type="entry name" value="AMINOGLYCOSIDE PHOSPHOTRANSFERASE DOMAIN-CONTAINING PROTEIN"/>
    <property type="match status" value="1"/>
</dbReference>
<organism evidence="2 3">
    <name type="scientific">Sclerotinia borealis (strain F-4128)</name>
    <dbReference type="NCBI Taxonomy" id="1432307"/>
    <lineage>
        <taxon>Eukaryota</taxon>
        <taxon>Fungi</taxon>
        <taxon>Dikarya</taxon>
        <taxon>Ascomycota</taxon>
        <taxon>Pezizomycotina</taxon>
        <taxon>Leotiomycetes</taxon>
        <taxon>Helotiales</taxon>
        <taxon>Sclerotiniaceae</taxon>
        <taxon>Sclerotinia</taxon>
    </lineage>
</organism>
<dbReference type="HOGENOM" id="CLU_021768_0_1_1"/>
<name>W9CL58_SCLBF</name>
<sequence length="313" mass="35128">MSLSPSSIVDNFSTAGNSNSVSNLSGSSISDQMTIFPGSSFFKKNRASTLPTPAEVRARNEKTGNPRAKYFDRPSPVIFSSLGLLVKYGGNVTVIEAQTQMMVRESLQDKVPIPEVFGWTKDGDQTFIYMSFIEGVTLQDRWPTMEKDEKDAVCKQLNQIMKALRTLKQDDHDPYIGSLGKQPLNEIIIRSRPELAGPYYGANAVQQFQDACGINIDVKARIVFTHNDLAPPNIILASGPNPKVAAIIDFGQAGWLPAYWEYCKAKWVRIDPRHFSDDAQEELHTEYLPKILNRVDDKTHYHPWFYFALSNGC</sequence>
<evidence type="ECO:0000313" key="3">
    <source>
        <dbReference type="Proteomes" id="UP000019487"/>
    </source>
</evidence>
<dbReference type="SUPFAM" id="SSF56112">
    <property type="entry name" value="Protein kinase-like (PK-like)"/>
    <property type="match status" value="1"/>
</dbReference>
<dbReference type="Pfam" id="PF01636">
    <property type="entry name" value="APH"/>
    <property type="match status" value="1"/>
</dbReference>
<dbReference type="InterPro" id="IPR051678">
    <property type="entry name" value="AGP_Transferase"/>
</dbReference>
<protein>
    <submittedName>
        <fullName evidence="2">Phosphotransferase enzyme family protein</fullName>
    </submittedName>
</protein>
<evidence type="ECO:0000313" key="2">
    <source>
        <dbReference type="EMBL" id="ESZ95245.1"/>
    </source>
</evidence>
<feature type="domain" description="Aminoglycoside phosphotransferase" evidence="1">
    <location>
        <begin position="108"/>
        <end position="273"/>
    </location>
</feature>
<dbReference type="Proteomes" id="UP000019487">
    <property type="component" value="Unassembled WGS sequence"/>
</dbReference>
<dbReference type="AlphaFoldDB" id="W9CL58"/>
<dbReference type="Gene3D" id="3.90.1200.10">
    <property type="match status" value="1"/>
</dbReference>
<dbReference type="InterPro" id="IPR011009">
    <property type="entry name" value="Kinase-like_dom_sf"/>
</dbReference>
<gene>
    <name evidence="2" type="ORF">SBOR_4357</name>
</gene>
<dbReference type="OrthoDB" id="5404599at2759"/>
<keyword evidence="2" id="KW-0808">Transferase</keyword>
<comment type="caution">
    <text evidence="2">The sequence shown here is derived from an EMBL/GenBank/DDBJ whole genome shotgun (WGS) entry which is preliminary data.</text>
</comment>
<evidence type="ECO:0000259" key="1">
    <source>
        <dbReference type="Pfam" id="PF01636"/>
    </source>
</evidence>
<proteinExistence type="predicted"/>
<dbReference type="GO" id="GO:0016740">
    <property type="term" value="F:transferase activity"/>
    <property type="evidence" value="ECO:0007669"/>
    <property type="project" value="UniProtKB-KW"/>
</dbReference>
<keyword evidence="3" id="KW-1185">Reference proteome</keyword>